<accession>A0A061SI73</accession>
<dbReference type="PANTHER" id="PTHR24416:SF611">
    <property type="entry name" value="TYROSINE-PROTEIN KINASE TRANSMEMBRANE RECEPTOR ROR"/>
    <property type="match status" value="1"/>
</dbReference>
<dbReference type="GO" id="GO:0005886">
    <property type="term" value="C:plasma membrane"/>
    <property type="evidence" value="ECO:0007669"/>
    <property type="project" value="TreeGrafter"/>
</dbReference>
<evidence type="ECO:0000313" key="2">
    <source>
        <dbReference type="EMBL" id="JAC82590.1"/>
    </source>
</evidence>
<dbReference type="PRINTS" id="PR00109">
    <property type="entry name" value="TYRKINASE"/>
</dbReference>
<dbReference type="InterPro" id="IPR050122">
    <property type="entry name" value="RTK"/>
</dbReference>
<dbReference type="Gene3D" id="1.10.510.10">
    <property type="entry name" value="Transferase(Phosphotransferase) domain 1"/>
    <property type="match status" value="1"/>
</dbReference>
<evidence type="ECO:0000259" key="1">
    <source>
        <dbReference type="PROSITE" id="PS50011"/>
    </source>
</evidence>
<feature type="domain" description="Protein kinase" evidence="1">
    <location>
        <begin position="31"/>
        <end position="283"/>
    </location>
</feature>
<reference evidence="2" key="1">
    <citation type="submission" date="2014-05" db="EMBL/GenBank/DDBJ databases">
        <title>The transcriptome of the halophilic microalga Tetraselmis sp. GSL018 isolated from the Great Salt Lake, Utah.</title>
        <authorList>
            <person name="Jinkerson R.E."/>
            <person name="D'Adamo S."/>
            <person name="Posewitz M.C."/>
        </authorList>
    </citation>
    <scope>NUCLEOTIDE SEQUENCE</scope>
    <source>
        <strain evidence="2">GSL018</strain>
    </source>
</reference>
<dbReference type="InterPro" id="IPR000719">
    <property type="entry name" value="Prot_kinase_dom"/>
</dbReference>
<dbReference type="GO" id="GO:0004714">
    <property type="term" value="F:transmembrane receptor protein tyrosine kinase activity"/>
    <property type="evidence" value="ECO:0007669"/>
    <property type="project" value="TreeGrafter"/>
</dbReference>
<dbReference type="SUPFAM" id="SSF56112">
    <property type="entry name" value="Protein kinase-like (PK-like)"/>
    <property type="match status" value="1"/>
</dbReference>
<dbReference type="Pfam" id="PF07714">
    <property type="entry name" value="PK_Tyr_Ser-Thr"/>
    <property type="match status" value="1"/>
</dbReference>
<dbReference type="PANTHER" id="PTHR24416">
    <property type="entry name" value="TYROSINE-PROTEIN KINASE RECEPTOR"/>
    <property type="match status" value="1"/>
</dbReference>
<keyword evidence="2" id="KW-0808">Transferase</keyword>
<dbReference type="GO" id="GO:0005524">
    <property type="term" value="F:ATP binding"/>
    <property type="evidence" value="ECO:0007669"/>
    <property type="project" value="InterPro"/>
</dbReference>
<organism evidence="2">
    <name type="scientific">Tetraselmis sp. GSL018</name>
    <dbReference type="NCBI Taxonomy" id="582737"/>
    <lineage>
        <taxon>Eukaryota</taxon>
        <taxon>Viridiplantae</taxon>
        <taxon>Chlorophyta</taxon>
        <taxon>core chlorophytes</taxon>
        <taxon>Chlorodendrophyceae</taxon>
        <taxon>Chlorodendrales</taxon>
        <taxon>Chlorodendraceae</taxon>
        <taxon>Tetraselmis</taxon>
    </lineage>
</organism>
<sequence>MEGTIQEQDESAPQIQGLPTTFQYFPFQELQMQGAPLGSGSAKTVRRALLRGSDVVAVTVQRNAVDAGLFEQLGQHPQLARVLGASRDPAGLFVVIVEFAPMGSLDNILIKLKQEGHAVSSAALVASAVQICEGMEQVAKAGLVHRNLALRNVLVFGFDCSSPRAVHVKVTDHGLTCEDRCFYKGNHALPFRWMSPEVLKRRQWSEKSDVWAFGVLLWELWSPGLLPFASLESDERVAELVSEGLHLPKPDTCPENVYAIMVQCWARAPTQRPSFSQLREELLAVYAKS</sequence>
<dbReference type="GO" id="GO:0043235">
    <property type="term" value="C:receptor complex"/>
    <property type="evidence" value="ECO:0007669"/>
    <property type="project" value="TreeGrafter"/>
</dbReference>
<dbReference type="EMBL" id="GBEZ01002470">
    <property type="protein sequence ID" value="JAC82590.1"/>
    <property type="molecule type" value="Transcribed_RNA"/>
</dbReference>
<dbReference type="GO" id="GO:0007169">
    <property type="term" value="P:cell surface receptor protein tyrosine kinase signaling pathway"/>
    <property type="evidence" value="ECO:0007669"/>
    <property type="project" value="TreeGrafter"/>
</dbReference>
<dbReference type="InterPro" id="IPR001245">
    <property type="entry name" value="Ser-Thr/Tyr_kinase_cat_dom"/>
</dbReference>
<dbReference type="InterPro" id="IPR011009">
    <property type="entry name" value="Kinase-like_dom_sf"/>
</dbReference>
<protein>
    <submittedName>
        <fullName evidence="2">Protein tyrosine kinase</fullName>
    </submittedName>
</protein>
<dbReference type="AlphaFoldDB" id="A0A061SI73"/>
<gene>
    <name evidence="2" type="ORF">TSPGSL018_5390</name>
</gene>
<dbReference type="PROSITE" id="PS50011">
    <property type="entry name" value="PROTEIN_KINASE_DOM"/>
    <property type="match status" value="1"/>
</dbReference>
<proteinExistence type="predicted"/>
<keyword evidence="2" id="KW-0418">Kinase</keyword>
<name>A0A061SI73_9CHLO</name>